<gene>
    <name evidence="3" type="ORF">R6G71_08440</name>
    <name evidence="4" type="ORF">SAMN05421878_11150</name>
</gene>
<dbReference type="Pfam" id="PF01636">
    <property type="entry name" value="APH"/>
    <property type="match status" value="1"/>
</dbReference>
<dbReference type="EMBL" id="FNAU01000011">
    <property type="protein sequence ID" value="SDE51264.1"/>
    <property type="molecule type" value="Genomic_DNA"/>
</dbReference>
<name>A0A1G7DI79_9ACTO</name>
<dbReference type="RefSeq" id="WP_074663095.1">
    <property type="nucleotide sequence ID" value="NZ_FNAU01000011.1"/>
</dbReference>
<dbReference type="Proteomes" id="UP000182744">
    <property type="component" value="Unassembled WGS sequence"/>
</dbReference>
<proteinExistence type="predicted"/>
<dbReference type="Proteomes" id="UP001273799">
    <property type="component" value="Unassembled WGS sequence"/>
</dbReference>
<organism evidence="4 5">
    <name type="scientific">Actinobaculum suis</name>
    <dbReference type="NCBI Taxonomy" id="1657"/>
    <lineage>
        <taxon>Bacteria</taxon>
        <taxon>Bacillati</taxon>
        <taxon>Actinomycetota</taxon>
        <taxon>Actinomycetes</taxon>
        <taxon>Actinomycetales</taxon>
        <taxon>Actinomycetaceae</taxon>
        <taxon>Actinobaculum</taxon>
    </lineage>
</organism>
<feature type="domain" description="Aminoglycoside phosphotransferase" evidence="2">
    <location>
        <begin position="424"/>
        <end position="570"/>
    </location>
</feature>
<feature type="region of interest" description="Disordered" evidence="1">
    <location>
        <begin position="1"/>
        <end position="29"/>
    </location>
</feature>
<keyword evidence="4" id="KW-0808">Transferase</keyword>
<protein>
    <submittedName>
        <fullName evidence="3">Phosphotransferase</fullName>
    </submittedName>
    <submittedName>
        <fullName evidence="4">Trehalose synthase-fused probable maltokinase</fullName>
    </submittedName>
</protein>
<accession>A0A1G7DI79</accession>
<dbReference type="InterPro" id="IPR011009">
    <property type="entry name" value="Kinase-like_dom_sf"/>
</dbReference>
<reference evidence="5" key="2">
    <citation type="submission" date="2016-10" db="EMBL/GenBank/DDBJ databases">
        <authorList>
            <person name="Varghese N."/>
        </authorList>
    </citation>
    <scope>NUCLEOTIDE SEQUENCE [LARGE SCALE GENOMIC DNA]</scope>
    <source>
        <strain evidence="5">DSM 20639</strain>
    </source>
</reference>
<dbReference type="AlphaFoldDB" id="A0A1G7DI79"/>
<feature type="region of interest" description="Disordered" evidence="1">
    <location>
        <begin position="83"/>
        <end position="109"/>
    </location>
</feature>
<feature type="compositionally biased region" description="Basic and acidic residues" evidence="1">
    <location>
        <begin position="12"/>
        <end position="22"/>
    </location>
</feature>
<feature type="region of interest" description="Disordered" evidence="1">
    <location>
        <begin position="185"/>
        <end position="213"/>
    </location>
</feature>
<keyword evidence="5" id="KW-1185">Reference proteome</keyword>
<evidence type="ECO:0000313" key="4">
    <source>
        <dbReference type="EMBL" id="SDE51264.1"/>
    </source>
</evidence>
<dbReference type="Gene3D" id="3.90.1200.10">
    <property type="match status" value="1"/>
</dbReference>
<reference evidence="4" key="1">
    <citation type="submission" date="2016-10" db="EMBL/GenBank/DDBJ databases">
        <authorList>
            <person name="de Groot N.N."/>
        </authorList>
    </citation>
    <scope>NUCLEOTIDE SEQUENCE [LARGE SCALE GENOMIC DNA]</scope>
    <source>
        <strain evidence="4">DSM 20639</strain>
    </source>
</reference>
<dbReference type="SUPFAM" id="SSF56112">
    <property type="entry name" value="Protein kinase-like (PK-like)"/>
    <property type="match status" value="1"/>
</dbReference>
<keyword evidence="4" id="KW-0418">Kinase</keyword>
<dbReference type="EMBL" id="JAWNFU010000006">
    <property type="protein sequence ID" value="MDY5154063.1"/>
    <property type="molecule type" value="Genomic_DNA"/>
</dbReference>
<reference evidence="3" key="3">
    <citation type="submission" date="2023-10" db="EMBL/GenBank/DDBJ databases">
        <title>Whole Genome based description of the genera Actinobaculum and Actinotignum reveals a complex phylogenetic relationship within the species included in the genus Actinotignum.</title>
        <authorList>
            <person name="Jensen C.S."/>
            <person name="Dargis R."/>
            <person name="Kemp M."/>
            <person name="Christensen J.J."/>
        </authorList>
    </citation>
    <scope>NUCLEOTIDE SEQUENCE</scope>
    <source>
        <strain evidence="3">Actinobaculum_suis_CCUG19206T</strain>
    </source>
</reference>
<dbReference type="InterPro" id="IPR002575">
    <property type="entry name" value="Aminoglycoside_PTrfase"/>
</dbReference>
<evidence type="ECO:0000259" key="2">
    <source>
        <dbReference type="Pfam" id="PF01636"/>
    </source>
</evidence>
<sequence length="643" mass="67723">MLENTDQAGCADHTDPADHTDHAGYVGPTGRADYSSPQIHRALALAITPWVHAARWYRGSPQELQIREAIWLAREPARTAQTACPAPVATPAPATSPTPMAHTCPAPIANTGQSEAASAASPDAGGRDLLWLLVAAGEVVYNVPVVVDFARLAAACPQCSALPANATGVPAAGLAHSALVHSDAADSGQAYSHPANAEPGRSHPANADTASPDLARDACQDSFGQDYIFRVATSGARTIAAPSIPVAQSPAAEGPHSDLVPGPTIPQAANSDATQQVASRTAVSYSPATKPALIQPATTQPSTSQAVGSAAGVIRGRVLSGEQSNTSIVYEADGVEKPTIVKLFRVFLPGTNPDVELTAALSASGTVPHQYGAAALVTSTGQRADVLVAQEYLATGRDGWKLFTARLAQATAPANLAEPANLTEPTDLTELTELIRQLGTLTATFHRQLARTLGTTPATAAAIRAQRESWDNRARRALQDAPALARYRAQIAAVFDAGEQATWPALQRVHGDYHLGQVLYVPGRGWVALDFEGEPLRPLAERQEVDTPLRDVAGMLRSFGYAAGQVAREGGDQQMLERWEATATETFLAGYGQIPQDQRPLLSALLLDKALYEVSYEMAQRPDWVDIPLNGVAQALKLSENRG</sequence>
<feature type="region of interest" description="Disordered" evidence="1">
    <location>
        <begin position="247"/>
        <end position="269"/>
    </location>
</feature>
<evidence type="ECO:0000256" key="1">
    <source>
        <dbReference type="SAM" id="MobiDB-lite"/>
    </source>
</evidence>
<evidence type="ECO:0000313" key="3">
    <source>
        <dbReference type="EMBL" id="MDY5154063.1"/>
    </source>
</evidence>
<evidence type="ECO:0000313" key="5">
    <source>
        <dbReference type="Proteomes" id="UP000182744"/>
    </source>
</evidence>
<dbReference type="GO" id="GO:0016301">
    <property type="term" value="F:kinase activity"/>
    <property type="evidence" value="ECO:0007669"/>
    <property type="project" value="UniProtKB-KW"/>
</dbReference>